<dbReference type="Proteomes" id="UP000067422">
    <property type="component" value="Chromosome 2"/>
</dbReference>
<proteinExistence type="predicted"/>
<dbReference type="SUPFAM" id="SSF53955">
    <property type="entry name" value="Lysozyme-like"/>
    <property type="match status" value="1"/>
</dbReference>
<dbReference type="InterPro" id="IPR008565">
    <property type="entry name" value="TtsA-like_GH18_dom"/>
</dbReference>
<dbReference type="Pfam" id="PF09374">
    <property type="entry name" value="PG_binding_3"/>
    <property type="match status" value="1"/>
</dbReference>
<dbReference type="RefSeq" id="WP_061066644.1">
    <property type="nucleotide sequence ID" value="NZ_CP014039.2"/>
</dbReference>
<dbReference type="Gene3D" id="1.20.141.10">
    <property type="entry name" value="Chitosanase, subunit A, domain 1"/>
    <property type="match status" value="1"/>
</dbReference>
<dbReference type="InterPro" id="IPR018537">
    <property type="entry name" value="Peptidoglycan-bd_3"/>
</dbReference>
<evidence type="ECO:0000259" key="1">
    <source>
        <dbReference type="Pfam" id="PF05838"/>
    </source>
</evidence>
<feature type="domain" description="Peptidoglycan binding" evidence="2">
    <location>
        <begin position="112"/>
        <end position="178"/>
    </location>
</feature>
<keyword evidence="4" id="KW-1185">Reference proteome</keyword>
<protein>
    <submittedName>
        <fullName evidence="3">Peptidoglycan-binding protein</fullName>
    </submittedName>
</protein>
<evidence type="ECO:0000313" key="3">
    <source>
        <dbReference type="EMBL" id="AMG01338.1"/>
    </source>
</evidence>
<dbReference type="CDD" id="cd13926">
    <property type="entry name" value="N-acetylmuramidase_GH108"/>
    <property type="match status" value="1"/>
</dbReference>
<gene>
    <name evidence="3" type="ORF">AL538_27185</name>
</gene>
<organism evidence="3 4">
    <name type="scientific">Vibrio harveyi</name>
    <name type="common">Beneckea harveyi</name>
    <dbReference type="NCBI Taxonomy" id="669"/>
    <lineage>
        <taxon>Bacteria</taxon>
        <taxon>Pseudomonadati</taxon>
        <taxon>Pseudomonadota</taxon>
        <taxon>Gammaproteobacteria</taxon>
        <taxon>Vibrionales</taxon>
        <taxon>Vibrionaceae</taxon>
        <taxon>Vibrio</taxon>
    </lineage>
</organism>
<accession>A0ABN4L6U0</accession>
<reference evidence="3" key="1">
    <citation type="submission" date="2018-01" db="EMBL/GenBank/DDBJ databases">
        <title>FDA dAtabase for Regulatory Grade micrObial Sequences (FDA-ARGOS): Supporting development and validation of Infectious Disease Dx tests.</title>
        <authorList>
            <person name="Hoffmann M."/>
            <person name="Allard M."/>
            <person name="Evans P."/>
            <person name="Brown E."/>
            <person name="Tallon L."/>
            <person name="Sadzewicz L."/>
            <person name="Sengamalay N."/>
            <person name="Ott S."/>
            <person name="Godinez A."/>
            <person name="Nagaraj S."/>
            <person name="Vyas G."/>
            <person name="Aluvathingal J."/>
            <person name="Nadendla S."/>
            <person name="Geyer C."/>
            <person name="Sichtig H."/>
        </authorList>
    </citation>
    <scope>NUCLEOTIDE SEQUENCE</scope>
    <source>
        <strain evidence="3">FDAARGOS_107</strain>
    </source>
</reference>
<dbReference type="EMBL" id="CP014039">
    <property type="protein sequence ID" value="AMG01338.1"/>
    <property type="molecule type" value="Genomic_DNA"/>
</dbReference>
<dbReference type="InterPro" id="IPR023346">
    <property type="entry name" value="Lysozyme-like_dom_sf"/>
</dbReference>
<feature type="domain" description="TtsA-like Glycoside hydrolase family 108" evidence="1">
    <location>
        <begin position="41"/>
        <end position="108"/>
    </location>
</feature>
<evidence type="ECO:0000313" key="4">
    <source>
        <dbReference type="Proteomes" id="UP000067422"/>
    </source>
</evidence>
<evidence type="ECO:0000259" key="2">
    <source>
        <dbReference type="Pfam" id="PF09374"/>
    </source>
</evidence>
<name>A0ABN4L6U0_VIBHA</name>
<sequence length="188" mass="21360">MFFEFPFSTKGYTPEFCHAVRFILIAEGALYHDGTPKPDLGYVNNPKDKGGETKGGISKRAFPRIDIASLTLDKIVRIYYTNYWKPAYCQEWSGAIALYAFDSAVQHGANLAIRMLQEISGTKPDGKVGPNTRKAVHGHDVEYLCSRYGLRRSRLYARIVRKDSTQGTFIEGWHNRLVHLTDAAWELR</sequence>
<dbReference type="Pfam" id="PF05838">
    <property type="entry name" value="Glyco_hydro_108"/>
    <property type="match status" value="1"/>
</dbReference>